<gene>
    <name evidence="5" type="ORF">ABNN70_05660</name>
</gene>
<dbReference type="InterPro" id="IPR037923">
    <property type="entry name" value="HTH-like"/>
</dbReference>
<dbReference type="InterPro" id="IPR009057">
    <property type="entry name" value="Homeodomain-like_sf"/>
</dbReference>
<dbReference type="SUPFAM" id="SSF51215">
    <property type="entry name" value="Regulatory protein AraC"/>
    <property type="match status" value="1"/>
</dbReference>
<dbReference type="PROSITE" id="PS01124">
    <property type="entry name" value="HTH_ARAC_FAMILY_2"/>
    <property type="match status" value="1"/>
</dbReference>
<dbReference type="PRINTS" id="PR00032">
    <property type="entry name" value="HTHARAC"/>
</dbReference>
<dbReference type="CDD" id="cd06986">
    <property type="entry name" value="cupin_MmsR-like_N"/>
    <property type="match status" value="1"/>
</dbReference>
<dbReference type="PROSITE" id="PS00041">
    <property type="entry name" value="HTH_ARAC_FAMILY_1"/>
    <property type="match status" value="1"/>
</dbReference>
<dbReference type="InterPro" id="IPR018060">
    <property type="entry name" value="HTH_AraC"/>
</dbReference>
<dbReference type="Pfam" id="PF12833">
    <property type="entry name" value="HTH_18"/>
    <property type="match status" value="1"/>
</dbReference>
<keyword evidence="3" id="KW-0804">Transcription</keyword>
<dbReference type="Pfam" id="PF02311">
    <property type="entry name" value="AraC_binding"/>
    <property type="match status" value="1"/>
</dbReference>
<dbReference type="AlphaFoldDB" id="A0AAU8IHX6"/>
<dbReference type="SMART" id="SM00342">
    <property type="entry name" value="HTH_ARAC"/>
    <property type="match status" value="1"/>
</dbReference>
<accession>A0AAU8IHX6</accession>
<dbReference type="Gene3D" id="1.10.10.60">
    <property type="entry name" value="Homeodomain-like"/>
    <property type="match status" value="2"/>
</dbReference>
<sequence length="287" mass="33255">MEKETLIKTFPGHWLDLRLLFTGAATCYNGHSYGPAVRPYYLIHFIRSGKGILKIADHTFHLHAHQAFVIKPNELTYYQADFDAPWQYTWIAFDGRMAATLMTQLGFEFPFVFASLSAEEFHAIDQQLGRLKQQNNNLVVDQLLDQSCLLNILLTLAEISRIPGTHKRSNVEPAAKKYVDQAIALIQQNYKRPLTTKKLAAKINIDRSYLSTIFRRQTGMTLKDYLTLFRISRSKEILFTTDWPITEVARISGYNSVSYFSKAFKHHLGMSPRSYRQWRRTRLEGKK</sequence>
<dbReference type="RefSeq" id="WP_353949037.1">
    <property type="nucleotide sequence ID" value="NZ_CP159510.1"/>
</dbReference>
<dbReference type="SUPFAM" id="SSF46689">
    <property type="entry name" value="Homeodomain-like"/>
    <property type="match status" value="2"/>
</dbReference>
<dbReference type="PANTHER" id="PTHR43280">
    <property type="entry name" value="ARAC-FAMILY TRANSCRIPTIONAL REGULATOR"/>
    <property type="match status" value="1"/>
</dbReference>
<dbReference type="InterPro" id="IPR003313">
    <property type="entry name" value="AraC-bd"/>
</dbReference>
<evidence type="ECO:0000256" key="1">
    <source>
        <dbReference type="ARBA" id="ARBA00023015"/>
    </source>
</evidence>
<dbReference type="GO" id="GO:0003700">
    <property type="term" value="F:DNA-binding transcription factor activity"/>
    <property type="evidence" value="ECO:0007669"/>
    <property type="project" value="InterPro"/>
</dbReference>
<evidence type="ECO:0000313" key="5">
    <source>
        <dbReference type="EMBL" id="XCJ17952.1"/>
    </source>
</evidence>
<name>A0AAU8IHX6_9BACL</name>
<organism evidence="5">
    <name type="scientific">Sporolactobacillus sp. Y61</name>
    <dbReference type="NCBI Taxonomy" id="3160863"/>
    <lineage>
        <taxon>Bacteria</taxon>
        <taxon>Bacillati</taxon>
        <taxon>Bacillota</taxon>
        <taxon>Bacilli</taxon>
        <taxon>Bacillales</taxon>
        <taxon>Sporolactobacillaceae</taxon>
        <taxon>Sporolactobacillus</taxon>
    </lineage>
</organism>
<dbReference type="Gene3D" id="2.60.120.280">
    <property type="entry name" value="Regulatory protein AraC"/>
    <property type="match status" value="1"/>
</dbReference>
<dbReference type="EMBL" id="CP159510">
    <property type="protein sequence ID" value="XCJ17952.1"/>
    <property type="molecule type" value="Genomic_DNA"/>
</dbReference>
<protein>
    <submittedName>
        <fullName evidence="5">AraC family transcriptional regulator</fullName>
    </submittedName>
</protein>
<dbReference type="PANTHER" id="PTHR43280:SF2">
    <property type="entry name" value="HTH-TYPE TRANSCRIPTIONAL REGULATOR EXSA"/>
    <property type="match status" value="1"/>
</dbReference>
<proteinExistence type="predicted"/>
<evidence type="ECO:0000256" key="3">
    <source>
        <dbReference type="ARBA" id="ARBA00023163"/>
    </source>
</evidence>
<dbReference type="InterPro" id="IPR020449">
    <property type="entry name" value="Tscrpt_reg_AraC-type_HTH"/>
</dbReference>
<dbReference type="GO" id="GO:0043565">
    <property type="term" value="F:sequence-specific DNA binding"/>
    <property type="evidence" value="ECO:0007669"/>
    <property type="project" value="InterPro"/>
</dbReference>
<keyword evidence="2" id="KW-0238">DNA-binding</keyword>
<dbReference type="InterPro" id="IPR018062">
    <property type="entry name" value="HTH_AraC-typ_CS"/>
</dbReference>
<reference evidence="5" key="1">
    <citation type="submission" date="2024-06" db="EMBL/GenBank/DDBJ databases">
        <authorList>
            <person name="Fan A."/>
            <person name="Zhang F.Y."/>
            <person name="Zhang L."/>
        </authorList>
    </citation>
    <scope>NUCLEOTIDE SEQUENCE</scope>
    <source>
        <strain evidence="5">Y61</strain>
    </source>
</reference>
<evidence type="ECO:0000256" key="2">
    <source>
        <dbReference type="ARBA" id="ARBA00023125"/>
    </source>
</evidence>
<feature type="domain" description="HTH araC/xylS-type" evidence="4">
    <location>
        <begin position="180"/>
        <end position="278"/>
    </location>
</feature>
<keyword evidence="1" id="KW-0805">Transcription regulation</keyword>
<evidence type="ECO:0000259" key="4">
    <source>
        <dbReference type="PROSITE" id="PS01124"/>
    </source>
</evidence>